<evidence type="ECO:0000313" key="7">
    <source>
        <dbReference type="Proteomes" id="UP001241110"/>
    </source>
</evidence>
<dbReference type="InterPro" id="IPR052899">
    <property type="entry name" value="Class-I_DAHP_synthase"/>
</dbReference>
<gene>
    <name evidence="4" type="ORF">QNI16_13495</name>
    <name evidence="5" type="ORF">QNI19_01005</name>
</gene>
<dbReference type="InterPro" id="IPR036979">
    <property type="entry name" value="CM_dom_sf"/>
</dbReference>
<dbReference type="Pfam" id="PF01817">
    <property type="entry name" value="CM_2"/>
    <property type="match status" value="1"/>
</dbReference>
<dbReference type="Gene3D" id="1.20.59.10">
    <property type="entry name" value="Chorismate mutase"/>
    <property type="match status" value="1"/>
</dbReference>
<dbReference type="Proteomes" id="UP001228581">
    <property type="component" value="Unassembled WGS sequence"/>
</dbReference>
<dbReference type="GO" id="GO:0004106">
    <property type="term" value="F:chorismate mutase activity"/>
    <property type="evidence" value="ECO:0007669"/>
    <property type="project" value="UniProtKB-EC"/>
</dbReference>
<dbReference type="Gene3D" id="3.20.20.70">
    <property type="entry name" value="Aldolase class I"/>
    <property type="match status" value="1"/>
</dbReference>
<dbReference type="Proteomes" id="UP001241110">
    <property type="component" value="Unassembled WGS sequence"/>
</dbReference>
<accession>A0AAE3QLF8</accession>
<evidence type="ECO:0000259" key="3">
    <source>
        <dbReference type="PROSITE" id="PS51168"/>
    </source>
</evidence>
<dbReference type="EC" id="5.4.99.5" evidence="1"/>
<evidence type="ECO:0000313" key="5">
    <source>
        <dbReference type="EMBL" id="MDJ1491485.1"/>
    </source>
</evidence>
<dbReference type="EMBL" id="JASJOS010000005">
    <property type="protein sequence ID" value="MDJ1481507.1"/>
    <property type="molecule type" value="Genomic_DNA"/>
</dbReference>
<organism evidence="4 7">
    <name type="scientific">Xanthocytophaga flava</name>
    <dbReference type="NCBI Taxonomy" id="3048013"/>
    <lineage>
        <taxon>Bacteria</taxon>
        <taxon>Pseudomonadati</taxon>
        <taxon>Bacteroidota</taxon>
        <taxon>Cytophagia</taxon>
        <taxon>Cytophagales</taxon>
        <taxon>Rhodocytophagaceae</taxon>
        <taxon>Xanthocytophaga</taxon>
    </lineage>
</organism>
<evidence type="ECO:0000313" key="6">
    <source>
        <dbReference type="Proteomes" id="UP001228581"/>
    </source>
</evidence>
<dbReference type="EMBL" id="JASJOT010000001">
    <property type="protein sequence ID" value="MDJ1491485.1"/>
    <property type="molecule type" value="Genomic_DNA"/>
</dbReference>
<dbReference type="SUPFAM" id="SSF51569">
    <property type="entry name" value="Aldolase"/>
    <property type="match status" value="1"/>
</dbReference>
<name>A0AAE3QLF8_9BACT</name>
<dbReference type="Pfam" id="PF00793">
    <property type="entry name" value="DAHP_synth_1"/>
    <property type="match status" value="1"/>
</dbReference>
<dbReference type="InterPro" id="IPR002701">
    <property type="entry name" value="CM_II_prokaryot"/>
</dbReference>
<dbReference type="InterPro" id="IPR036263">
    <property type="entry name" value="Chorismate_II_sf"/>
</dbReference>
<evidence type="ECO:0000256" key="2">
    <source>
        <dbReference type="ARBA" id="ARBA00022679"/>
    </source>
</evidence>
<proteinExistence type="predicted"/>
<sequence>MSKQKLTFNPLSAWINKDEKKPLIISGPCSAETEEQLVNTGLALKKLNVSAIRAGIWKPRTKPGTFEGNGAAALPWIKSVKEATGLPFATEVATPQHIEEALKYGADILWIGARSTVNPFTVQDMADALKGVDIPVLIKNPINPELALWIGAIERIYNAGIRNIAAIHRGFSTHRKTKYRNEPLWGIAIELKTLFPDLPIIGDPSHITGKRTAIYEASQKALDLNYDGLMIESHLDPDNAWSDAAQQVTPAALEQILAALKTRQTTSDDAMFINHLEDMRHQIDDVDRELLEILAQRMNIVEKAGEYKREHNVTVFQQDRWSEIFKTRPEWAEKMKINKDFVAEMFKLIHTESIRLQTEVSEREKIKA</sequence>
<dbReference type="PANTHER" id="PTHR43018">
    <property type="entry name" value="PHOSPHO-2-DEHYDRO-3-DEOXYHEPTONATE ALDOLASE"/>
    <property type="match status" value="1"/>
</dbReference>
<keyword evidence="2" id="KW-0808">Transferase</keyword>
<feature type="domain" description="Chorismate mutase" evidence="3">
    <location>
        <begin position="270"/>
        <end position="361"/>
    </location>
</feature>
<dbReference type="InterPro" id="IPR013785">
    <property type="entry name" value="Aldolase_TIM"/>
</dbReference>
<dbReference type="SMART" id="SM00830">
    <property type="entry name" value="CM_2"/>
    <property type="match status" value="1"/>
</dbReference>
<evidence type="ECO:0000313" key="4">
    <source>
        <dbReference type="EMBL" id="MDJ1481507.1"/>
    </source>
</evidence>
<dbReference type="SUPFAM" id="SSF48600">
    <property type="entry name" value="Chorismate mutase II"/>
    <property type="match status" value="1"/>
</dbReference>
<dbReference type="PROSITE" id="PS51168">
    <property type="entry name" value="CHORISMATE_MUT_2"/>
    <property type="match status" value="1"/>
</dbReference>
<comment type="caution">
    <text evidence="4">The sequence shown here is derived from an EMBL/GenBank/DDBJ whole genome shotgun (WGS) entry which is preliminary data.</text>
</comment>
<keyword evidence="6" id="KW-1185">Reference proteome</keyword>
<dbReference type="InterPro" id="IPR006218">
    <property type="entry name" value="DAHP1/KDSA"/>
</dbReference>
<dbReference type="GO" id="GO:0046417">
    <property type="term" value="P:chorismate metabolic process"/>
    <property type="evidence" value="ECO:0007669"/>
    <property type="project" value="InterPro"/>
</dbReference>
<dbReference type="AlphaFoldDB" id="A0AAE3QLF8"/>
<dbReference type="GO" id="GO:0016740">
    <property type="term" value="F:transferase activity"/>
    <property type="evidence" value="ECO:0007669"/>
    <property type="project" value="UniProtKB-KW"/>
</dbReference>
<protein>
    <recommendedName>
        <fullName evidence="1">chorismate mutase</fullName>
        <ecNumber evidence="1">5.4.99.5</ecNumber>
    </recommendedName>
</protein>
<dbReference type="PANTHER" id="PTHR43018:SF1">
    <property type="entry name" value="PROTEIN AROA(G)"/>
    <property type="match status" value="1"/>
</dbReference>
<evidence type="ECO:0000256" key="1">
    <source>
        <dbReference type="ARBA" id="ARBA00012404"/>
    </source>
</evidence>
<reference evidence="4 6" key="1">
    <citation type="submission" date="2023-05" db="EMBL/GenBank/DDBJ databases">
        <authorList>
            <person name="Zhang X."/>
        </authorList>
    </citation>
    <scope>NUCLEOTIDE SEQUENCE</scope>
    <source>
        <strain evidence="5 6">DM2B3-1</strain>
        <strain evidence="4">YF14B1</strain>
    </source>
</reference>
<dbReference type="RefSeq" id="WP_313979362.1">
    <property type="nucleotide sequence ID" value="NZ_JASJOR010000016.1"/>
</dbReference>